<keyword evidence="16" id="KW-1185">Reference proteome</keyword>
<evidence type="ECO:0000256" key="11">
    <source>
        <dbReference type="SAM" id="Coils"/>
    </source>
</evidence>
<name>A0A445H6X9_GLYSO</name>
<dbReference type="EMBL" id="QZWG01000014">
    <property type="protein sequence ID" value="RZB69357.1"/>
    <property type="molecule type" value="Genomic_DNA"/>
</dbReference>
<keyword evidence="9" id="KW-0067">ATP-binding</keyword>
<keyword evidence="10" id="KW-0695">RNA-directed DNA polymerase</keyword>
<dbReference type="SUPFAM" id="SSF56672">
    <property type="entry name" value="DNA/RNA polymerases"/>
    <property type="match status" value="1"/>
</dbReference>
<dbReference type="AlphaFoldDB" id="A0A445H6X9"/>
<evidence type="ECO:0000313" key="15">
    <source>
        <dbReference type="EMBL" id="RZB69359.1"/>
    </source>
</evidence>
<dbReference type="CDD" id="cd09274">
    <property type="entry name" value="RNase_HI_RT_Ty3"/>
    <property type="match status" value="1"/>
</dbReference>
<comment type="caution">
    <text evidence="15">The sequence shown here is derived from an EMBL/GenBank/DDBJ whole genome shotgun (WGS) entry which is preliminary data.</text>
</comment>
<evidence type="ECO:0000256" key="1">
    <source>
        <dbReference type="ARBA" id="ARBA00006529"/>
    </source>
</evidence>
<keyword evidence="11" id="KW-0175">Coiled coil</keyword>
<proteinExistence type="inferred from homology"/>
<evidence type="ECO:0000313" key="14">
    <source>
        <dbReference type="EMBL" id="RZB69358.1"/>
    </source>
</evidence>
<dbReference type="Gene3D" id="1.10.510.10">
    <property type="entry name" value="Transferase(Phosphotransferase) domain 1"/>
    <property type="match status" value="1"/>
</dbReference>
<dbReference type="Pfam" id="PF00069">
    <property type="entry name" value="Pkinase"/>
    <property type="match status" value="1"/>
</dbReference>
<evidence type="ECO:0000256" key="5">
    <source>
        <dbReference type="ARBA" id="ARBA00022741"/>
    </source>
</evidence>
<protein>
    <submittedName>
        <fullName evidence="13">Mitogen-activated protein kinase kinase kinase 1 isoform A</fullName>
    </submittedName>
    <submittedName>
        <fullName evidence="14">Mitogen-activated protein kinase kinase kinase 1 isoform B</fullName>
    </submittedName>
    <submittedName>
        <fullName evidence="15">Mitogen-activated protein kinase kinase kinase 1 isoform C</fullName>
    </submittedName>
</protein>
<dbReference type="Pfam" id="PF24626">
    <property type="entry name" value="SH3_Tf2-1"/>
    <property type="match status" value="1"/>
</dbReference>
<dbReference type="GO" id="GO:0004519">
    <property type="term" value="F:endonuclease activity"/>
    <property type="evidence" value="ECO:0007669"/>
    <property type="project" value="UniProtKB-KW"/>
</dbReference>
<dbReference type="PANTHER" id="PTHR48016">
    <property type="entry name" value="MAP KINASE KINASE KINASE SSK2-RELATED-RELATED"/>
    <property type="match status" value="1"/>
</dbReference>
<keyword evidence="6" id="KW-0255">Endonuclease</keyword>
<dbReference type="GO" id="GO:0005737">
    <property type="term" value="C:cytoplasm"/>
    <property type="evidence" value="ECO:0007669"/>
    <property type="project" value="TreeGrafter"/>
</dbReference>
<dbReference type="EMBL" id="QZWG01000014">
    <property type="protein sequence ID" value="RZB69358.1"/>
    <property type="molecule type" value="Genomic_DNA"/>
</dbReference>
<feature type="coiled-coil region" evidence="11">
    <location>
        <begin position="226"/>
        <end position="253"/>
    </location>
</feature>
<evidence type="ECO:0000256" key="9">
    <source>
        <dbReference type="ARBA" id="ARBA00022840"/>
    </source>
</evidence>
<keyword evidence="5" id="KW-0547">Nucleotide-binding</keyword>
<evidence type="ECO:0000256" key="7">
    <source>
        <dbReference type="ARBA" id="ARBA00022777"/>
    </source>
</evidence>
<dbReference type="GO" id="GO:0003964">
    <property type="term" value="F:RNA-directed DNA polymerase activity"/>
    <property type="evidence" value="ECO:0007669"/>
    <property type="project" value="UniProtKB-KW"/>
</dbReference>
<dbReference type="PROSITE" id="PS50011">
    <property type="entry name" value="PROTEIN_KINASE_DOM"/>
    <property type="match status" value="1"/>
</dbReference>
<evidence type="ECO:0000256" key="2">
    <source>
        <dbReference type="ARBA" id="ARBA00022679"/>
    </source>
</evidence>
<evidence type="ECO:0000256" key="6">
    <source>
        <dbReference type="ARBA" id="ARBA00022759"/>
    </source>
</evidence>
<dbReference type="FunFam" id="3.10.20.370:FF:000001">
    <property type="entry name" value="Retrovirus-related Pol polyprotein from transposon 17.6-like protein"/>
    <property type="match status" value="1"/>
</dbReference>
<feature type="domain" description="Protein kinase" evidence="12">
    <location>
        <begin position="2"/>
        <end position="434"/>
    </location>
</feature>
<evidence type="ECO:0000259" key="12">
    <source>
        <dbReference type="PROSITE" id="PS50011"/>
    </source>
</evidence>
<dbReference type="InterPro" id="IPR043502">
    <property type="entry name" value="DNA/RNA_pol_sf"/>
</dbReference>
<dbReference type="InterPro" id="IPR011009">
    <property type="entry name" value="Kinase-like_dom_sf"/>
</dbReference>
<keyword evidence="4" id="KW-0540">Nuclease</keyword>
<dbReference type="GO" id="GO:0004709">
    <property type="term" value="F:MAP kinase kinase kinase activity"/>
    <property type="evidence" value="ECO:0007669"/>
    <property type="project" value="TreeGrafter"/>
</dbReference>
<dbReference type="EMBL" id="QZWG01000014">
    <property type="protein sequence ID" value="RZB69359.1"/>
    <property type="molecule type" value="Genomic_DNA"/>
</dbReference>
<dbReference type="InterPro" id="IPR000719">
    <property type="entry name" value="Prot_kinase_dom"/>
</dbReference>
<dbReference type="SUPFAM" id="SSF56112">
    <property type="entry name" value="Protein kinase-like (PK-like)"/>
    <property type="match status" value="1"/>
</dbReference>
<dbReference type="InterPro" id="IPR056924">
    <property type="entry name" value="SH3_Tf2-1"/>
</dbReference>
<comment type="similarity">
    <text evidence="1">Belongs to the protein kinase superfamily. STE Ser/Thr protein kinase family. MAP kinase kinase kinase subfamily.</text>
</comment>
<accession>A0A445H6X9</accession>
<dbReference type="Gene3D" id="3.10.20.370">
    <property type="match status" value="1"/>
</dbReference>
<keyword evidence="2" id="KW-0808">Transferase</keyword>
<sequence length="453" mass="50541">MFTIETDASNKGLGAVLMQEGRPVAFLSQTLSDRAQTKSVYERELMAIVMAVQKWRHYFLGRHFIILTDQKSLKFLTERRVMGEEYFRWTSKLMGLDFEIQYRLGKENGVADALSRKMTFSALSSVHFEQIKDWETEIHLDPKLQGIIHDLIQDINSHPGYKFQNQKLFYKGRLVLPKGSSRIPLLLQEFHNSAVGGHSALYGRDPPHLLKGATIPSTVEEINVMINDRDQMLHDLKGNLAKAQNQMKKYADRSRRSIPLNIGTVAFELALPPESKIHPVFHVSLLKKALSPLANPQPLPPMLSEELELQVTLAAVKVVRNTAAGLSSVARVCAGVIAASIDYIGGEVVNGKNTGYGLPADIWSLGCTVLEMLTGENPYSPLESMQALFRIGRGEPPHVPDSLSRDARDFILQCLKVDPDERPSAAQLLNHTFVQRPLHSQSSGSASPYIRRG</sequence>
<evidence type="ECO:0000313" key="16">
    <source>
        <dbReference type="Proteomes" id="UP000289340"/>
    </source>
</evidence>
<dbReference type="Proteomes" id="UP000289340">
    <property type="component" value="Chromosome 14"/>
</dbReference>
<evidence type="ECO:0000256" key="10">
    <source>
        <dbReference type="ARBA" id="ARBA00022918"/>
    </source>
</evidence>
<keyword evidence="8" id="KW-0378">Hydrolase</keyword>
<keyword evidence="3" id="KW-0548">Nucleotidyltransferase</keyword>
<dbReference type="InterPro" id="IPR050538">
    <property type="entry name" value="MAP_kinase_kinase_kinase"/>
</dbReference>
<keyword evidence="7 15" id="KW-0418">Kinase</keyword>
<evidence type="ECO:0000256" key="8">
    <source>
        <dbReference type="ARBA" id="ARBA00022801"/>
    </source>
</evidence>
<gene>
    <name evidence="15" type="ORF">D0Y65_038926</name>
</gene>
<dbReference type="InterPro" id="IPR041373">
    <property type="entry name" value="RT_RNaseH"/>
</dbReference>
<evidence type="ECO:0000256" key="4">
    <source>
        <dbReference type="ARBA" id="ARBA00022722"/>
    </source>
</evidence>
<evidence type="ECO:0000256" key="3">
    <source>
        <dbReference type="ARBA" id="ARBA00022695"/>
    </source>
</evidence>
<dbReference type="PANTHER" id="PTHR48016:SF54">
    <property type="entry name" value="MAP KINASE KINASE KINASE-LIKE PROTEIN"/>
    <property type="match status" value="1"/>
</dbReference>
<dbReference type="GO" id="GO:0016787">
    <property type="term" value="F:hydrolase activity"/>
    <property type="evidence" value="ECO:0007669"/>
    <property type="project" value="UniProtKB-KW"/>
</dbReference>
<dbReference type="SMART" id="SM00220">
    <property type="entry name" value="S_TKc"/>
    <property type="match status" value="1"/>
</dbReference>
<reference evidence="15 16" key="1">
    <citation type="submission" date="2018-09" db="EMBL/GenBank/DDBJ databases">
        <title>A high-quality reference genome of wild soybean provides a powerful tool to mine soybean genomes.</title>
        <authorList>
            <person name="Xie M."/>
            <person name="Chung C.Y.L."/>
            <person name="Li M.-W."/>
            <person name="Wong F.-L."/>
            <person name="Chan T.-F."/>
            <person name="Lam H.-M."/>
        </authorList>
    </citation>
    <scope>NUCLEOTIDE SEQUENCE [LARGE SCALE GENOMIC DNA]</scope>
    <source>
        <strain evidence="16">cv. W05</strain>
        <tissue evidence="15">Hypocotyl of etiolated seedlings</tissue>
    </source>
</reference>
<dbReference type="Pfam" id="PF17917">
    <property type="entry name" value="RT_RNaseH"/>
    <property type="match status" value="1"/>
</dbReference>
<evidence type="ECO:0000313" key="13">
    <source>
        <dbReference type="EMBL" id="RZB69357.1"/>
    </source>
</evidence>
<organism evidence="15 16">
    <name type="scientific">Glycine soja</name>
    <name type="common">Wild soybean</name>
    <dbReference type="NCBI Taxonomy" id="3848"/>
    <lineage>
        <taxon>Eukaryota</taxon>
        <taxon>Viridiplantae</taxon>
        <taxon>Streptophyta</taxon>
        <taxon>Embryophyta</taxon>
        <taxon>Tracheophyta</taxon>
        <taxon>Spermatophyta</taxon>
        <taxon>Magnoliopsida</taxon>
        <taxon>eudicotyledons</taxon>
        <taxon>Gunneridae</taxon>
        <taxon>Pentapetalae</taxon>
        <taxon>rosids</taxon>
        <taxon>fabids</taxon>
        <taxon>Fabales</taxon>
        <taxon>Fabaceae</taxon>
        <taxon>Papilionoideae</taxon>
        <taxon>50 kb inversion clade</taxon>
        <taxon>NPAAA clade</taxon>
        <taxon>indigoferoid/millettioid clade</taxon>
        <taxon>Phaseoleae</taxon>
        <taxon>Glycine</taxon>
        <taxon>Glycine subgen. Soja</taxon>
    </lineage>
</organism>
<dbReference type="GO" id="GO:0005524">
    <property type="term" value="F:ATP binding"/>
    <property type="evidence" value="ECO:0007669"/>
    <property type="project" value="UniProtKB-KW"/>
</dbReference>